<sequence>MAYNFEKFQGQNQRYENRITITRSFSIGLPRKFYEDNLIAKKKFAVLFWDKDNKAMGIQFTDDEAEKNKFKIIHGQHSFGGSIVARSFFRGCNIDLEKYSGRYEWEKASQEGVGDLFVIKLKEQQKKSSEKASV</sequence>
<dbReference type="EMBL" id="MHIZ01000031">
    <property type="protein sequence ID" value="OGY59641.1"/>
    <property type="molecule type" value="Genomic_DNA"/>
</dbReference>
<name>A0A1G1Z4R3_9BACT</name>
<proteinExistence type="predicted"/>
<comment type="caution">
    <text evidence="1">The sequence shown here is derived from an EMBL/GenBank/DDBJ whole genome shotgun (WGS) entry which is preliminary data.</text>
</comment>
<reference evidence="1 2" key="1">
    <citation type="journal article" date="2016" name="Nat. Commun.">
        <title>Thousands of microbial genomes shed light on interconnected biogeochemical processes in an aquifer system.</title>
        <authorList>
            <person name="Anantharaman K."/>
            <person name="Brown C.T."/>
            <person name="Hug L.A."/>
            <person name="Sharon I."/>
            <person name="Castelle C.J."/>
            <person name="Probst A.J."/>
            <person name="Thomas B.C."/>
            <person name="Singh A."/>
            <person name="Wilkins M.J."/>
            <person name="Karaoz U."/>
            <person name="Brodie E.L."/>
            <person name="Williams K.H."/>
            <person name="Hubbard S.S."/>
            <person name="Banfield J.F."/>
        </authorList>
    </citation>
    <scope>NUCLEOTIDE SEQUENCE [LARGE SCALE GENOMIC DNA]</scope>
</reference>
<protein>
    <submittedName>
        <fullName evidence="1">Uncharacterized protein</fullName>
    </submittedName>
</protein>
<gene>
    <name evidence="1" type="ORF">A3I31_00515</name>
</gene>
<dbReference type="AlphaFoldDB" id="A0A1G1Z4R3"/>
<evidence type="ECO:0000313" key="1">
    <source>
        <dbReference type="EMBL" id="OGY59641.1"/>
    </source>
</evidence>
<accession>A0A1G1Z4R3</accession>
<evidence type="ECO:0000313" key="2">
    <source>
        <dbReference type="Proteomes" id="UP000178808"/>
    </source>
</evidence>
<organism evidence="1 2">
    <name type="scientific">Candidatus Colwellbacteria bacterium RIFCSPLOWO2_02_FULL_44_20b</name>
    <dbReference type="NCBI Taxonomy" id="1797691"/>
    <lineage>
        <taxon>Bacteria</taxon>
        <taxon>Candidatus Colwelliibacteriota</taxon>
    </lineage>
</organism>
<dbReference type="Proteomes" id="UP000178808">
    <property type="component" value="Unassembled WGS sequence"/>
</dbReference>